<dbReference type="EMBL" id="CP003060">
    <property type="protein sequence ID" value="AEP30057.1"/>
    <property type="molecule type" value="Genomic_DNA"/>
</dbReference>
<dbReference type="SMART" id="SM00316">
    <property type="entry name" value="S1"/>
    <property type="match status" value="2"/>
</dbReference>
<protein>
    <recommendedName>
        <fullName evidence="2">S1 motif domain-containing protein</fullName>
    </recommendedName>
</protein>
<dbReference type="Gene3D" id="2.40.50.140">
    <property type="entry name" value="Nucleic acid-binding proteins"/>
    <property type="match status" value="1"/>
</dbReference>
<dbReference type="InterPro" id="IPR012340">
    <property type="entry name" value="NA-bd_OB-fold"/>
</dbReference>
<comment type="similarity">
    <text evidence="1">Belongs to the CvfB family.</text>
</comment>
<dbReference type="InterPro" id="IPR036388">
    <property type="entry name" value="WH-like_DNA-bd_sf"/>
</dbReference>
<feature type="domain" description="S1 motif" evidence="2">
    <location>
        <begin position="74"/>
        <end position="136"/>
    </location>
</feature>
<dbReference type="InterPro" id="IPR040764">
    <property type="entry name" value="CvfB_WH"/>
</dbReference>
<dbReference type="Pfam" id="PF13509">
    <property type="entry name" value="S1_2"/>
    <property type="match status" value="1"/>
</dbReference>
<dbReference type="HOGENOM" id="CLU_064885_1_0_6"/>
<organism evidence="3 4">
    <name type="scientific">Glaciecola nitratireducens (strain JCM 12485 / KCTC 12276 / FR1064)</name>
    <dbReference type="NCBI Taxonomy" id="1085623"/>
    <lineage>
        <taxon>Bacteria</taxon>
        <taxon>Pseudomonadati</taxon>
        <taxon>Pseudomonadota</taxon>
        <taxon>Gammaproteobacteria</taxon>
        <taxon>Alteromonadales</taxon>
        <taxon>Alteromonadaceae</taxon>
        <taxon>Brumicola</taxon>
    </lineage>
</organism>
<name>G4QKJ1_GLANF</name>
<dbReference type="AlphaFoldDB" id="G4QKJ1"/>
<dbReference type="KEGG" id="gni:GNIT_1948"/>
<sequence>MPIIGQVNDLIVTDELPFGYSLSTKGSHNDPDESVFLPVSDAKGQFSEGQTLQAFVYYSQDGSMHATQKDMPIKVNDFALLTCTGATDFGAFFDWGLERDLLVPKSMQHKPMDIGLCYVVYLLDDPNNRKMIGSTKLYRFLEETTDDLNVGDTVSVIVFDETSLGFKCVINKQYQGLLFKSDLFKRLSVGDQLTAFIKNIREDGKIDLSLQKEGKEARTDLASEIMDDLVAHGGMSTLTDKSSAEEIFARFHVSKGAYKRAIGTLYKNKKIVLSKTHISIVESK</sequence>
<accession>G4QKJ1</accession>
<reference evidence="3 4" key="1">
    <citation type="journal article" date="2011" name="J. Bacteriol.">
        <title>Complete genome sequence of seawater bacterium Glaciecola nitratireducens FR1064T.</title>
        <authorList>
            <person name="Bian F."/>
            <person name="Qin Q.L."/>
            <person name="Xie B.B."/>
            <person name="Shu Y.L."/>
            <person name="Zhang X.Y."/>
            <person name="Yu Y."/>
            <person name="Chen B."/>
            <person name="Chen X.L."/>
            <person name="Zhou B.C."/>
            <person name="Zhang Y.Z."/>
        </authorList>
    </citation>
    <scope>NUCLEOTIDE SEQUENCE [LARGE SCALE GENOMIC DNA]</scope>
    <source>
        <strain evidence="4">JCM 12485 / KCTC 12276 / FR1064</strain>
    </source>
</reference>
<dbReference type="InterPro" id="IPR039566">
    <property type="entry name" value="CvfB_S1_st"/>
</dbReference>
<dbReference type="InterPro" id="IPR014464">
    <property type="entry name" value="CvfB_fam"/>
</dbReference>
<dbReference type="PIRSF" id="PIRSF012524">
    <property type="entry name" value="YitL_S1"/>
    <property type="match status" value="1"/>
</dbReference>
<dbReference type="PANTHER" id="PTHR37296">
    <property type="entry name" value="CONSERVED VIRULENCE FACTOR B"/>
    <property type="match status" value="1"/>
</dbReference>
<evidence type="ECO:0000313" key="4">
    <source>
        <dbReference type="Proteomes" id="UP000009282"/>
    </source>
</evidence>
<evidence type="ECO:0000256" key="1">
    <source>
        <dbReference type="PIRNR" id="PIRNR012524"/>
    </source>
</evidence>
<keyword evidence="4" id="KW-1185">Reference proteome</keyword>
<dbReference type="InterPro" id="IPR003029">
    <property type="entry name" value="S1_domain"/>
</dbReference>
<dbReference type="SUPFAM" id="SSF50249">
    <property type="entry name" value="Nucleic acid-binding proteins"/>
    <property type="match status" value="1"/>
</dbReference>
<evidence type="ECO:0000259" key="2">
    <source>
        <dbReference type="SMART" id="SM00316"/>
    </source>
</evidence>
<dbReference type="eggNOG" id="COG2996">
    <property type="taxonomic scope" value="Bacteria"/>
</dbReference>
<dbReference type="Proteomes" id="UP000009282">
    <property type="component" value="Chromosome"/>
</dbReference>
<feature type="domain" description="S1 motif" evidence="2">
    <location>
        <begin position="149"/>
        <end position="211"/>
    </location>
</feature>
<dbReference type="Gene3D" id="1.10.10.10">
    <property type="entry name" value="Winged helix-like DNA-binding domain superfamily/Winged helix DNA-binding domain"/>
    <property type="match status" value="1"/>
</dbReference>
<dbReference type="RefSeq" id="WP_014108931.1">
    <property type="nucleotide sequence ID" value="NC_016041.1"/>
</dbReference>
<evidence type="ECO:0000313" key="3">
    <source>
        <dbReference type="EMBL" id="AEP30057.1"/>
    </source>
</evidence>
<dbReference type="Pfam" id="PF17783">
    <property type="entry name" value="WHD_CvfB"/>
    <property type="match status" value="1"/>
</dbReference>
<dbReference type="GO" id="GO:0003676">
    <property type="term" value="F:nucleic acid binding"/>
    <property type="evidence" value="ECO:0007669"/>
    <property type="project" value="InterPro"/>
</dbReference>
<proteinExistence type="inferred from homology"/>
<dbReference type="PANTHER" id="PTHR37296:SF1">
    <property type="entry name" value="CONSERVED VIRULENCE FACTOR B"/>
    <property type="match status" value="1"/>
</dbReference>
<dbReference type="OrthoDB" id="9801597at2"/>
<dbReference type="STRING" id="1085623.GNIT_1948"/>
<gene>
    <name evidence="3" type="ordered locus">GNIT_1948</name>
</gene>